<evidence type="ECO:0000313" key="2">
    <source>
        <dbReference type="Proteomes" id="UP001314170"/>
    </source>
</evidence>
<protein>
    <submittedName>
        <fullName evidence="1">Uncharacterized protein</fullName>
    </submittedName>
</protein>
<name>A0AAV1SHW7_9ROSI</name>
<evidence type="ECO:0000313" key="1">
    <source>
        <dbReference type="EMBL" id="CAK7350685.1"/>
    </source>
</evidence>
<comment type="caution">
    <text evidence="1">The sequence shown here is derived from an EMBL/GenBank/DDBJ whole genome shotgun (WGS) entry which is preliminary data.</text>
</comment>
<sequence>MVATFLYGKEKGLIDYYILEVYNNMNMGTKDFNELYGSSCSMGLSLSRNIEYPSASIGFGGIRKVKVNQAVKNSSKEERCMGFQSSSLLLFSPRIASRIGRTSQRKP</sequence>
<keyword evidence="2" id="KW-1185">Reference proteome</keyword>
<proteinExistence type="predicted"/>
<dbReference type="EMBL" id="CAWUPB010001184">
    <property type="protein sequence ID" value="CAK7350685.1"/>
    <property type="molecule type" value="Genomic_DNA"/>
</dbReference>
<dbReference type="AlphaFoldDB" id="A0AAV1SHW7"/>
<organism evidence="1 2">
    <name type="scientific">Dovyalis caffra</name>
    <dbReference type="NCBI Taxonomy" id="77055"/>
    <lineage>
        <taxon>Eukaryota</taxon>
        <taxon>Viridiplantae</taxon>
        <taxon>Streptophyta</taxon>
        <taxon>Embryophyta</taxon>
        <taxon>Tracheophyta</taxon>
        <taxon>Spermatophyta</taxon>
        <taxon>Magnoliopsida</taxon>
        <taxon>eudicotyledons</taxon>
        <taxon>Gunneridae</taxon>
        <taxon>Pentapetalae</taxon>
        <taxon>rosids</taxon>
        <taxon>fabids</taxon>
        <taxon>Malpighiales</taxon>
        <taxon>Salicaceae</taxon>
        <taxon>Flacourtieae</taxon>
        <taxon>Dovyalis</taxon>
    </lineage>
</organism>
<accession>A0AAV1SHW7</accession>
<gene>
    <name evidence="1" type="ORF">DCAF_LOCUS23427</name>
</gene>
<reference evidence="1 2" key="1">
    <citation type="submission" date="2024-01" db="EMBL/GenBank/DDBJ databases">
        <authorList>
            <person name="Waweru B."/>
        </authorList>
    </citation>
    <scope>NUCLEOTIDE SEQUENCE [LARGE SCALE GENOMIC DNA]</scope>
</reference>
<dbReference type="Proteomes" id="UP001314170">
    <property type="component" value="Unassembled WGS sequence"/>
</dbReference>